<reference evidence="11" key="1">
    <citation type="submission" date="2023-08" db="EMBL/GenBank/DDBJ databases">
        <authorList>
            <person name="Chen Y."/>
            <person name="Shah S."/>
            <person name="Dougan E. K."/>
            <person name="Thang M."/>
            <person name="Chan C."/>
        </authorList>
    </citation>
    <scope>NUCLEOTIDE SEQUENCE</scope>
</reference>
<dbReference type="Pfam" id="PF16891">
    <property type="entry name" value="STPPase_N"/>
    <property type="match status" value="1"/>
</dbReference>
<dbReference type="PRINTS" id="PR00114">
    <property type="entry name" value="STPHPHTASE"/>
</dbReference>
<keyword evidence="4 9" id="KW-0378">Hydrolase</keyword>
<evidence type="ECO:0000256" key="2">
    <source>
        <dbReference type="ARBA" id="ARBA00005333"/>
    </source>
</evidence>
<dbReference type="CDD" id="cd07414">
    <property type="entry name" value="MPP_PP1_PPKL"/>
    <property type="match status" value="1"/>
</dbReference>
<dbReference type="GO" id="GO:0005737">
    <property type="term" value="C:cytoplasm"/>
    <property type="evidence" value="ECO:0007669"/>
    <property type="project" value="TreeGrafter"/>
</dbReference>
<dbReference type="InterPro" id="IPR006186">
    <property type="entry name" value="Ser/Thr-sp_prot-phosphatase"/>
</dbReference>
<gene>
    <name evidence="11" type="ORF">EVOR1521_LOCUS24728</name>
</gene>
<comment type="caution">
    <text evidence="11">The sequence shown here is derived from an EMBL/GenBank/DDBJ whole genome shotgun (WGS) entry which is preliminary data.</text>
</comment>
<evidence type="ECO:0000256" key="6">
    <source>
        <dbReference type="ARBA" id="ARBA00023211"/>
    </source>
</evidence>
<comment type="cofactor">
    <cofactor evidence="1">
        <name>Mn(2+)</name>
        <dbReference type="ChEBI" id="CHEBI:29035"/>
    </cofactor>
</comment>
<dbReference type="Gene3D" id="3.60.21.10">
    <property type="match status" value="2"/>
</dbReference>
<proteinExistence type="inferred from homology"/>
<dbReference type="PROSITE" id="PS00125">
    <property type="entry name" value="SER_THR_PHOSPHATASE"/>
    <property type="match status" value="1"/>
</dbReference>
<organism evidence="11 12">
    <name type="scientific">Effrenium voratum</name>
    <dbReference type="NCBI Taxonomy" id="2562239"/>
    <lineage>
        <taxon>Eukaryota</taxon>
        <taxon>Sar</taxon>
        <taxon>Alveolata</taxon>
        <taxon>Dinophyceae</taxon>
        <taxon>Suessiales</taxon>
        <taxon>Symbiodiniaceae</taxon>
        <taxon>Effrenium</taxon>
    </lineage>
</organism>
<dbReference type="SUPFAM" id="SSF56300">
    <property type="entry name" value="Metallo-dependent phosphatases"/>
    <property type="match status" value="2"/>
</dbReference>
<keyword evidence="12" id="KW-1185">Reference proteome</keyword>
<dbReference type="Proteomes" id="UP001178507">
    <property type="component" value="Unassembled WGS sequence"/>
</dbReference>
<dbReference type="EMBL" id="CAUJNA010003423">
    <property type="protein sequence ID" value="CAJ1401615.1"/>
    <property type="molecule type" value="Genomic_DNA"/>
</dbReference>
<evidence type="ECO:0000256" key="3">
    <source>
        <dbReference type="ARBA" id="ARBA00022723"/>
    </source>
</evidence>
<feature type="domain" description="Serine/threonine specific protein phosphatases" evidence="10">
    <location>
        <begin position="363"/>
        <end position="368"/>
    </location>
</feature>
<dbReference type="FunFam" id="3.60.21.10:FF:000007">
    <property type="entry name" value="Serine/threonine-protein phosphatase"/>
    <property type="match status" value="1"/>
</dbReference>
<dbReference type="SMART" id="SM00156">
    <property type="entry name" value="PP2Ac"/>
    <property type="match status" value="2"/>
</dbReference>
<dbReference type="GO" id="GO:0046872">
    <property type="term" value="F:metal ion binding"/>
    <property type="evidence" value="ECO:0007669"/>
    <property type="project" value="UniProtKB-KW"/>
</dbReference>
<dbReference type="GO" id="GO:0005634">
    <property type="term" value="C:nucleus"/>
    <property type="evidence" value="ECO:0007669"/>
    <property type="project" value="TreeGrafter"/>
</dbReference>
<comment type="catalytic activity">
    <reaction evidence="7">
        <text>O-phospho-L-seryl-[protein] + H2O = L-seryl-[protein] + phosphate</text>
        <dbReference type="Rhea" id="RHEA:20629"/>
        <dbReference type="Rhea" id="RHEA-COMP:9863"/>
        <dbReference type="Rhea" id="RHEA-COMP:11604"/>
        <dbReference type="ChEBI" id="CHEBI:15377"/>
        <dbReference type="ChEBI" id="CHEBI:29999"/>
        <dbReference type="ChEBI" id="CHEBI:43474"/>
        <dbReference type="ChEBI" id="CHEBI:83421"/>
        <dbReference type="EC" id="3.1.3.16"/>
    </reaction>
</comment>
<dbReference type="InterPro" id="IPR029052">
    <property type="entry name" value="Metallo-depent_PP-like"/>
</dbReference>
<evidence type="ECO:0000256" key="5">
    <source>
        <dbReference type="ARBA" id="ARBA00022912"/>
    </source>
</evidence>
<dbReference type="EC" id="3.1.3.16" evidence="9"/>
<evidence type="ECO:0000256" key="8">
    <source>
        <dbReference type="ARBA" id="ARBA00048336"/>
    </source>
</evidence>
<protein>
    <recommendedName>
        <fullName evidence="9">Serine/threonine-protein phosphatase</fullName>
        <ecNumber evidence="9">3.1.3.16</ecNumber>
    </recommendedName>
</protein>
<keyword evidence="3" id="KW-0479">Metal-binding</keyword>
<evidence type="ECO:0000259" key="10">
    <source>
        <dbReference type="PROSITE" id="PS00125"/>
    </source>
</evidence>
<dbReference type="InterPro" id="IPR004843">
    <property type="entry name" value="Calcineurin-like_PHP"/>
</dbReference>
<evidence type="ECO:0000313" key="12">
    <source>
        <dbReference type="Proteomes" id="UP001178507"/>
    </source>
</evidence>
<evidence type="ECO:0000256" key="7">
    <source>
        <dbReference type="ARBA" id="ARBA00047761"/>
    </source>
</evidence>
<dbReference type="GO" id="GO:0004722">
    <property type="term" value="F:protein serine/threonine phosphatase activity"/>
    <property type="evidence" value="ECO:0007669"/>
    <property type="project" value="UniProtKB-EC"/>
</dbReference>
<sequence length="544" mass="61655">MACASITRIYGFYDAVWLQLAECKRRYNIKLWKQFCDVFNCMSVCAVIDEKIVCMHGGLSPEITSFEQVKRIVRPTDVPDTGLICDLLWADPDKDIQGWAENDRGVSFIFGPDVVSNFLQKQEMDLVCRAHQVVEDGYEFFAKRQLITLFSAPNYCGEFDNAGAMMSIDETLMCSFKEGAAAAGVVTRSRADRGAAGALAQDFTIALPQAFTWTDWAVLLAWLARRMVIRARLVKRTETHGTMKKQEDLAIEEIIEKCLEVKGGKPGKLVQIPEGQVKSLCTTARMIFLDQSPLLELEAPLKICGDVHGQYHDLLRLFEYGGFPPESNYLFLGDYVDRGKQSLETITLLFAYKVKFPENFFLLRGNHECASITRIYGFYDECKRRYNIKLWKQFCDVFNCMPVCGVIDEKIVCMHGGLSPEITNFDQVKRIVRPTDVPDTGLICDLLWADPDKEIAGWAENDRGVSFIFGPDVVSTFLQKHEMDLVCRAHQVVEDGYEFFAKRQLITLFSAPNYCGEFDNAGAMMSIDETLMCSFKVLKPVKKK</sequence>
<keyword evidence="5" id="KW-0904">Protein phosphatase</keyword>
<dbReference type="PANTHER" id="PTHR11668">
    <property type="entry name" value="SERINE/THREONINE PROTEIN PHOSPHATASE"/>
    <property type="match status" value="1"/>
</dbReference>
<evidence type="ECO:0000256" key="9">
    <source>
        <dbReference type="RuleBase" id="RU004273"/>
    </source>
</evidence>
<comment type="catalytic activity">
    <reaction evidence="8 9">
        <text>O-phospho-L-threonyl-[protein] + H2O = L-threonyl-[protein] + phosphate</text>
        <dbReference type="Rhea" id="RHEA:47004"/>
        <dbReference type="Rhea" id="RHEA-COMP:11060"/>
        <dbReference type="Rhea" id="RHEA-COMP:11605"/>
        <dbReference type="ChEBI" id="CHEBI:15377"/>
        <dbReference type="ChEBI" id="CHEBI:30013"/>
        <dbReference type="ChEBI" id="CHEBI:43474"/>
        <dbReference type="ChEBI" id="CHEBI:61977"/>
        <dbReference type="EC" id="3.1.3.16"/>
    </reaction>
</comment>
<dbReference type="PANTHER" id="PTHR11668:SF300">
    <property type="entry name" value="SERINE_THREONINE-PROTEIN PHOSPHATASE"/>
    <property type="match status" value="1"/>
</dbReference>
<accession>A0AA36N7B3</accession>
<keyword evidence="6" id="KW-0464">Manganese</keyword>
<dbReference type="InterPro" id="IPR031675">
    <property type="entry name" value="STPPase_N"/>
</dbReference>
<dbReference type="Pfam" id="PF00149">
    <property type="entry name" value="Metallophos"/>
    <property type="match status" value="2"/>
</dbReference>
<evidence type="ECO:0000256" key="1">
    <source>
        <dbReference type="ARBA" id="ARBA00001936"/>
    </source>
</evidence>
<evidence type="ECO:0000256" key="4">
    <source>
        <dbReference type="ARBA" id="ARBA00022801"/>
    </source>
</evidence>
<dbReference type="FunFam" id="3.60.21.10:FF:000212">
    <property type="entry name" value="Serine/threonine-protein phosphatase"/>
    <property type="match status" value="1"/>
</dbReference>
<name>A0AA36N7B3_9DINO</name>
<dbReference type="AlphaFoldDB" id="A0AA36N7B3"/>
<comment type="similarity">
    <text evidence="2">Belongs to the PPP phosphatase family. PP-1 subfamily.</text>
</comment>
<evidence type="ECO:0000313" key="11">
    <source>
        <dbReference type="EMBL" id="CAJ1401615.1"/>
    </source>
</evidence>
<dbReference type="InterPro" id="IPR050341">
    <property type="entry name" value="PP1_catalytic_subunit"/>
</dbReference>